<dbReference type="Gene3D" id="2.60.420.10">
    <property type="entry name" value="Maltose phosphorylase, domain 3"/>
    <property type="match status" value="1"/>
</dbReference>
<organism evidence="5 6">
    <name type="scientific">Pedobacter metabolipauper</name>
    <dbReference type="NCBI Taxonomy" id="425513"/>
    <lineage>
        <taxon>Bacteria</taxon>
        <taxon>Pseudomonadati</taxon>
        <taxon>Bacteroidota</taxon>
        <taxon>Sphingobacteriia</taxon>
        <taxon>Sphingobacteriales</taxon>
        <taxon>Sphingobacteriaceae</taxon>
        <taxon>Pedobacter</taxon>
    </lineage>
</organism>
<evidence type="ECO:0000259" key="4">
    <source>
        <dbReference type="Pfam" id="PF17390"/>
    </source>
</evidence>
<dbReference type="Pfam" id="PF17389">
    <property type="entry name" value="Bac_rhamnosid6H"/>
    <property type="match status" value="1"/>
</dbReference>
<dbReference type="Pfam" id="PF08531">
    <property type="entry name" value="Bac_rhamnosid_N"/>
    <property type="match status" value="1"/>
</dbReference>
<evidence type="ECO:0000313" key="6">
    <source>
        <dbReference type="Proteomes" id="UP000295620"/>
    </source>
</evidence>
<dbReference type="PANTHER" id="PTHR34987:SF2">
    <property type="entry name" value="B, PUTATIVE (AFU_ORTHOLOGUE AFUA_7G05040)-RELATED"/>
    <property type="match status" value="1"/>
</dbReference>
<dbReference type="GO" id="GO:0005975">
    <property type="term" value="P:carbohydrate metabolic process"/>
    <property type="evidence" value="ECO:0007669"/>
    <property type="project" value="InterPro"/>
</dbReference>
<feature type="signal peptide" evidence="1">
    <location>
        <begin position="1"/>
        <end position="32"/>
    </location>
</feature>
<dbReference type="InterPro" id="IPR035396">
    <property type="entry name" value="Bac_rhamnosid6H"/>
</dbReference>
<reference evidence="5 6" key="1">
    <citation type="submission" date="2019-03" db="EMBL/GenBank/DDBJ databases">
        <title>Genomic Encyclopedia of Archaeal and Bacterial Type Strains, Phase II (KMG-II): from individual species to whole genera.</title>
        <authorList>
            <person name="Goeker M."/>
        </authorList>
    </citation>
    <scope>NUCLEOTIDE SEQUENCE [LARGE SCALE GENOMIC DNA]</scope>
    <source>
        <strain evidence="5 6">DSM 19035</strain>
    </source>
</reference>
<feature type="domain" description="Bacterial alpha-L-rhamnosidase N-terminal" evidence="2">
    <location>
        <begin position="101"/>
        <end position="211"/>
    </location>
</feature>
<dbReference type="AlphaFoldDB" id="A0A4R6T0V0"/>
<sequence>MLPCFKSTFYRVLLLLLISPFFSFSVYSQVQAGPQHSWTANWIGTQGNTGTEYGVYYFRKTITLDSKPGSFKVHVSADNRYKLYVNEVLVSMGPARGDTYNWNYETVDLAPYLKQGANTLAALVFNEGPYQPVAQISFRTALMLQGSSKAEDVVNTNKSWRCFNDKSHQPFPGWFPYAATKGEIVDMNLALGDWNKNNYDDSKWPFAKDLSQARPKGKTDGFGLMLVPSSLPQMELSYQRISTLRKATGMNVPSGFPKNKVALTVPAQSVVTLLLDQDTLTNAYLNLNCSGGKDGSVTIRYAESLLENNKTGRGKGNRNEVEGKSFSGRADSIIANGKADQTFTTLNYRTYRYIQVSIRTGNDPLTINDLYGTFTGYPFKLKATLNTTNAEIKKIVSIGWRTARLCAVETYFDCPYYEQLQYVGDTRIQAMVSYFNAGNDTLARNAISQIDHSRLPEGVTQSRWPSRENQVIPGFSLWYIGMLHDYWMYRNDQNFVKDKLSGSRAILDFFGRYQQADGSLKDVPFWTFMDWAGRNGWSAGGPPKGTDGSSAGFDLQLLWAYQWGAEMEAQLGMPAIADLYSKKATQLIQTIRSKYWSKSKQLFAETVEKNTFSQHTNSLAILTGAAPKEQWPELGKKMLNDTTLTQCSIYFRYYMHMALVKAGRGNDYLSWLDAWRSNMDLGLTTWAEEPDVLHSRSDCHAWGASPNIEIYRTLLGIDSDSPGFKKIKIVPHLGDITSISGSMPHPGGKVDVAYTLKGSEWDIQIDLPEQTTGTFIWKRKTYQLKSGGNKFSFRNTAM</sequence>
<dbReference type="Pfam" id="PF17390">
    <property type="entry name" value="Bac_rhamnosid_C"/>
    <property type="match status" value="1"/>
</dbReference>
<dbReference type="OrthoDB" id="9815108at2"/>
<evidence type="ECO:0000259" key="3">
    <source>
        <dbReference type="Pfam" id="PF17389"/>
    </source>
</evidence>
<proteinExistence type="predicted"/>
<feature type="chain" id="PRO_5020787268" evidence="1">
    <location>
        <begin position="33"/>
        <end position="798"/>
    </location>
</feature>
<dbReference type="InterPro" id="IPR008928">
    <property type="entry name" value="6-hairpin_glycosidase_sf"/>
</dbReference>
<dbReference type="PANTHER" id="PTHR34987">
    <property type="entry name" value="C, PUTATIVE (AFU_ORTHOLOGUE AFUA_3G02880)-RELATED"/>
    <property type="match status" value="1"/>
</dbReference>
<keyword evidence="1" id="KW-0732">Signal</keyword>
<comment type="caution">
    <text evidence="5">The sequence shown here is derived from an EMBL/GenBank/DDBJ whole genome shotgun (WGS) entry which is preliminary data.</text>
</comment>
<accession>A0A4R6T0V0</accession>
<gene>
    <name evidence="5" type="ORF">ATK78_0214</name>
</gene>
<evidence type="ECO:0000259" key="2">
    <source>
        <dbReference type="Pfam" id="PF08531"/>
    </source>
</evidence>
<protein>
    <submittedName>
        <fullName evidence="5">Alpha-L-rhamnosidase-like protein</fullName>
    </submittedName>
</protein>
<dbReference type="InterPro" id="IPR013737">
    <property type="entry name" value="Bac_rhamnosid_N"/>
</dbReference>
<dbReference type="Gene3D" id="2.60.120.260">
    <property type="entry name" value="Galactose-binding domain-like"/>
    <property type="match status" value="2"/>
</dbReference>
<name>A0A4R6T0V0_9SPHI</name>
<dbReference type="Gene3D" id="1.50.10.10">
    <property type="match status" value="1"/>
</dbReference>
<dbReference type="InterPro" id="IPR008979">
    <property type="entry name" value="Galactose-bd-like_sf"/>
</dbReference>
<dbReference type="InterPro" id="IPR012341">
    <property type="entry name" value="6hp_glycosidase-like_sf"/>
</dbReference>
<dbReference type="Proteomes" id="UP000295620">
    <property type="component" value="Unassembled WGS sequence"/>
</dbReference>
<dbReference type="EMBL" id="SNYC01000003">
    <property type="protein sequence ID" value="TDQ11100.1"/>
    <property type="molecule type" value="Genomic_DNA"/>
</dbReference>
<dbReference type="SUPFAM" id="SSF48208">
    <property type="entry name" value="Six-hairpin glycosidases"/>
    <property type="match status" value="1"/>
</dbReference>
<evidence type="ECO:0000313" key="5">
    <source>
        <dbReference type="EMBL" id="TDQ11100.1"/>
    </source>
</evidence>
<keyword evidence="6" id="KW-1185">Reference proteome</keyword>
<feature type="domain" description="Alpha-L-rhamnosidase six-hairpin glycosidase" evidence="3">
    <location>
        <begin position="383"/>
        <end position="647"/>
    </location>
</feature>
<dbReference type="InterPro" id="IPR035398">
    <property type="entry name" value="Bac_rhamnosid_C"/>
</dbReference>
<feature type="domain" description="Alpha-L-rhamnosidase C-terminal" evidence="4">
    <location>
        <begin position="716"/>
        <end position="787"/>
    </location>
</feature>
<evidence type="ECO:0000256" key="1">
    <source>
        <dbReference type="SAM" id="SignalP"/>
    </source>
</evidence>
<dbReference type="SUPFAM" id="SSF49785">
    <property type="entry name" value="Galactose-binding domain-like"/>
    <property type="match status" value="1"/>
</dbReference>